<evidence type="ECO:0000313" key="1">
    <source>
        <dbReference type="EMBL" id="DAE08605.1"/>
    </source>
</evidence>
<organism evidence="1">
    <name type="scientific">Myoviridae sp. ctwwN25</name>
    <dbReference type="NCBI Taxonomy" id="2825209"/>
    <lineage>
        <taxon>Viruses</taxon>
        <taxon>Duplodnaviria</taxon>
        <taxon>Heunggongvirae</taxon>
        <taxon>Uroviricota</taxon>
        <taxon>Caudoviricetes</taxon>
    </lineage>
</organism>
<protein>
    <submittedName>
        <fullName evidence="1">Uncharacterized protein</fullName>
    </submittedName>
</protein>
<sequence length="395" mass="45140">MASRDTHAIKDLVFPLVDKALKSSKIKANYKKYVNDFFSKRSDDVYDSLPCSRILCSETEMDELFKVLEIEKSEIEAAIGQTYYSAISNFNPKAALHAFTVTQLCVIRSLDFTNSRQERDVSILLLAFSGKFYPSLHYRSYPTVVPVRHVMEYVVNNSLSQKYDLASKGSVMGAVQSITNTWFTTYKSKFKSFNDEDVVYLIQQLHSRIGSFMKNIATEYYKVYDDKDIYMTYSSDSFEQGDYHLADNDALKIERLTESVMSAITSNGVDYKLCKASSDENITPNEAKAVIESIVMNKENILPMKELISLMIGTYFVSTTDKDVTNISFITFSVAPKPNAKQKEVLRQKELIENFLTESGTAYMRRKSRLATKNSYERCVKMYFALLIHNVARKA</sequence>
<name>A0A8S5PQ04_9CAUD</name>
<proteinExistence type="predicted"/>
<reference evidence="1" key="1">
    <citation type="journal article" date="2021" name="Proc. Natl. Acad. Sci. U.S.A.">
        <title>A Catalog of Tens of Thousands of Viruses from Human Metagenomes Reveals Hidden Associations with Chronic Diseases.</title>
        <authorList>
            <person name="Tisza M.J."/>
            <person name="Buck C.B."/>
        </authorList>
    </citation>
    <scope>NUCLEOTIDE SEQUENCE</scope>
    <source>
        <strain evidence="1">CtwwN25</strain>
    </source>
</reference>
<accession>A0A8S5PQ04</accession>
<dbReference type="EMBL" id="BK015472">
    <property type="protein sequence ID" value="DAE08605.1"/>
    <property type="molecule type" value="Genomic_DNA"/>
</dbReference>